<proteinExistence type="predicted"/>
<dbReference type="RefSeq" id="WP_043846792.1">
    <property type="nucleotide sequence ID" value="NZ_AQQW01000016.1"/>
</dbReference>
<keyword evidence="3" id="KW-1185">Reference proteome</keyword>
<reference evidence="2 3" key="1">
    <citation type="journal article" date="2014" name="Antonie Van Leeuwenhoek">
        <title>Roseivivax atlanticus sp. nov., isolated from surface seawater of the Atlantic Ocean.</title>
        <authorList>
            <person name="Li G."/>
            <person name="Lai Q."/>
            <person name="Liu X."/>
            <person name="Sun F."/>
            <person name="Shao Z."/>
        </authorList>
    </citation>
    <scope>NUCLEOTIDE SEQUENCE [LARGE SCALE GENOMIC DNA]</scope>
    <source>
        <strain evidence="2 3">22II-s10s</strain>
    </source>
</reference>
<evidence type="ECO:0000313" key="2">
    <source>
        <dbReference type="EMBL" id="ETW11084.1"/>
    </source>
</evidence>
<dbReference type="EMBL" id="AQQW01000016">
    <property type="protein sequence ID" value="ETW11084.1"/>
    <property type="molecule type" value="Genomic_DNA"/>
</dbReference>
<gene>
    <name evidence="2" type="ORF">ATO8_18734</name>
</gene>
<dbReference type="STRING" id="1379903.ATO8_18734"/>
<feature type="region of interest" description="Disordered" evidence="1">
    <location>
        <begin position="1"/>
        <end position="29"/>
    </location>
</feature>
<evidence type="ECO:0000256" key="1">
    <source>
        <dbReference type="SAM" id="MobiDB-lite"/>
    </source>
</evidence>
<comment type="caution">
    <text evidence="2">The sequence shown here is derived from an EMBL/GenBank/DDBJ whole genome shotgun (WGS) entry which is preliminary data.</text>
</comment>
<organism evidence="2 3">
    <name type="scientific">Roseivivax marinus</name>
    <dbReference type="NCBI Taxonomy" id="1379903"/>
    <lineage>
        <taxon>Bacteria</taxon>
        <taxon>Pseudomonadati</taxon>
        <taxon>Pseudomonadota</taxon>
        <taxon>Alphaproteobacteria</taxon>
        <taxon>Rhodobacterales</taxon>
        <taxon>Roseobacteraceae</taxon>
        <taxon>Roseivivax</taxon>
    </lineage>
</organism>
<dbReference type="AlphaFoldDB" id="W4HEE8"/>
<evidence type="ECO:0000313" key="3">
    <source>
        <dbReference type="Proteomes" id="UP000019063"/>
    </source>
</evidence>
<name>W4HEE8_9RHOB</name>
<dbReference type="Proteomes" id="UP000019063">
    <property type="component" value="Unassembled WGS sequence"/>
</dbReference>
<protein>
    <submittedName>
        <fullName evidence="2">Uncharacterized protein</fullName>
    </submittedName>
</protein>
<accession>W4HEE8</accession>
<sequence>MTHDLTPNQPGHYWGRWHTPAPGTADDGEGCTQDIWEVHRVFIHAVDPDDPEQLRAFVPGVEEPQPLNGFEWGPRVWPFSDKAEA</sequence>